<dbReference type="Proteomes" id="UP000603904">
    <property type="component" value="Unassembled WGS sequence"/>
</dbReference>
<keyword evidence="3" id="KW-0804">Transcription</keyword>
<evidence type="ECO:0000259" key="4">
    <source>
        <dbReference type="PROSITE" id="PS51118"/>
    </source>
</evidence>
<keyword evidence="2" id="KW-0238">DNA-binding</keyword>
<dbReference type="Pfam" id="PF01638">
    <property type="entry name" value="HxlR"/>
    <property type="match status" value="1"/>
</dbReference>
<dbReference type="PANTHER" id="PTHR33204">
    <property type="entry name" value="TRANSCRIPTIONAL REGULATOR, MARR FAMILY"/>
    <property type="match status" value="1"/>
</dbReference>
<gene>
    <name evidence="5" type="ORF">Mco01_42890</name>
</gene>
<evidence type="ECO:0000256" key="1">
    <source>
        <dbReference type="ARBA" id="ARBA00023015"/>
    </source>
</evidence>
<dbReference type="InterPro" id="IPR036390">
    <property type="entry name" value="WH_DNA-bd_sf"/>
</dbReference>
<feature type="domain" description="HTH hxlR-type" evidence="4">
    <location>
        <begin position="9"/>
        <end position="108"/>
    </location>
</feature>
<dbReference type="RefSeq" id="WP_239103787.1">
    <property type="nucleotide sequence ID" value="NZ_BAAAGP010000012.1"/>
</dbReference>
<keyword evidence="1" id="KW-0805">Transcription regulation</keyword>
<dbReference type="Gene3D" id="1.10.10.10">
    <property type="entry name" value="Winged helix-like DNA-binding domain superfamily/Winged helix DNA-binding domain"/>
    <property type="match status" value="1"/>
</dbReference>
<accession>A0ABQ4G2K9</accession>
<proteinExistence type="predicted"/>
<evidence type="ECO:0000256" key="3">
    <source>
        <dbReference type="ARBA" id="ARBA00023163"/>
    </source>
</evidence>
<protein>
    <submittedName>
        <fullName evidence="5">Transcriptional regulator</fullName>
    </submittedName>
</protein>
<dbReference type="PANTHER" id="PTHR33204:SF37">
    <property type="entry name" value="HTH-TYPE TRANSCRIPTIONAL REGULATOR YODB"/>
    <property type="match status" value="1"/>
</dbReference>
<evidence type="ECO:0000313" key="6">
    <source>
        <dbReference type="Proteomes" id="UP000603904"/>
    </source>
</evidence>
<organism evidence="5 6">
    <name type="scientific">Microbispora corallina</name>
    <dbReference type="NCBI Taxonomy" id="83302"/>
    <lineage>
        <taxon>Bacteria</taxon>
        <taxon>Bacillati</taxon>
        <taxon>Actinomycetota</taxon>
        <taxon>Actinomycetes</taxon>
        <taxon>Streptosporangiales</taxon>
        <taxon>Streptosporangiaceae</taxon>
        <taxon>Microbispora</taxon>
    </lineage>
</organism>
<dbReference type="SUPFAM" id="SSF46785">
    <property type="entry name" value="Winged helix' DNA-binding domain"/>
    <property type="match status" value="1"/>
</dbReference>
<keyword evidence="6" id="KW-1185">Reference proteome</keyword>
<dbReference type="InterPro" id="IPR002577">
    <property type="entry name" value="HTH_HxlR"/>
</dbReference>
<name>A0ABQ4G2K9_9ACTN</name>
<reference evidence="5 6" key="1">
    <citation type="submission" date="2021-01" db="EMBL/GenBank/DDBJ databases">
        <title>Whole genome shotgun sequence of Microbispora corallina NBRC 16416.</title>
        <authorList>
            <person name="Komaki H."/>
            <person name="Tamura T."/>
        </authorList>
    </citation>
    <scope>NUCLEOTIDE SEQUENCE [LARGE SCALE GENOMIC DNA]</scope>
    <source>
        <strain evidence="5 6">NBRC 16416</strain>
    </source>
</reference>
<dbReference type="InterPro" id="IPR036388">
    <property type="entry name" value="WH-like_DNA-bd_sf"/>
</dbReference>
<evidence type="ECO:0000313" key="5">
    <source>
        <dbReference type="EMBL" id="GIH41289.1"/>
    </source>
</evidence>
<evidence type="ECO:0000256" key="2">
    <source>
        <dbReference type="ARBA" id="ARBA00023125"/>
    </source>
</evidence>
<comment type="caution">
    <text evidence="5">The sequence shown here is derived from an EMBL/GenBank/DDBJ whole genome shotgun (WGS) entry which is preliminary data.</text>
</comment>
<dbReference type="PROSITE" id="PS51118">
    <property type="entry name" value="HTH_HXLR"/>
    <property type="match status" value="1"/>
</dbReference>
<dbReference type="EMBL" id="BOOC01000021">
    <property type="protein sequence ID" value="GIH41289.1"/>
    <property type="molecule type" value="Genomic_DNA"/>
</dbReference>
<sequence>MAGYEPDFCPRYHHSIELIGKRWTGVILRELLRGANRFSQLSHAIPDITDKLLAERLKELEAEGLVERRIYPETPVRIEYVLTEQGRDLEGVVREVSRWAEFWLPPVATGSKADE</sequence>